<name>A0ABR1WW20_9PEZI</name>
<dbReference type="RefSeq" id="XP_066721880.1">
    <property type="nucleotide sequence ID" value="XM_066853739.1"/>
</dbReference>
<comment type="caution">
    <text evidence="3">The sequence shown here is derived from an EMBL/GenBank/DDBJ whole genome shotgun (WGS) entry which is preliminary data.</text>
</comment>
<reference evidence="3 4" key="1">
    <citation type="submission" date="2023-01" db="EMBL/GenBank/DDBJ databases">
        <title>Analysis of 21 Apiospora genomes using comparative genomics revels a genus with tremendous synthesis potential of carbohydrate active enzymes and secondary metabolites.</title>
        <authorList>
            <person name="Sorensen T."/>
        </authorList>
    </citation>
    <scope>NUCLEOTIDE SEQUENCE [LARGE SCALE GENOMIC DNA]</scope>
    <source>
        <strain evidence="3 4">CBS 135458</strain>
    </source>
</reference>
<dbReference type="Proteomes" id="UP001480595">
    <property type="component" value="Unassembled WGS sequence"/>
</dbReference>
<feature type="compositionally biased region" description="Polar residues" evidence="1">
    <location>
        <begin position="73"/>
        <end position="83"/>
    </location>
</feature>
<feature type="compositionally biased region" description="Basic and acidic residues" evidence="1">
    <location>
        <begin position="60"/>
        <end position="72"/>
    </location>
</feature>
<proteinExistence type="predicted"/>
<evidence type="ECO:0000313" key="4">
    <source>
        <dbReference type="Proteomes" id="UP001480595"/>
    </source>
</evidence>
<keyword evidence="4" id="KW-1185">Reference proteome</keyword>
<evidence type="ECO:0000313" key="3">
    <source>
        <dbReference type="EMBL" id="KAK8087356.1"/>
    </source>
</evidence>
<feature type="signal peptide" evidence="2">
    <location>
        <begin position="1"/>
        <end position="20"/>
    </location>
</feature>
<evidence type="ECO:0000256" key="1">
    <source>
        <dbReference type="SAM" id="MobiDB-lite"/>
    </source>
</evidence>
<dbReference type="EMBL" id="JAQQWL010000002">
    <property type="protein sequence ID" value="KAK8087356.1"/>
    <property type="molecule type" value="Genomic_DNA"/>
</dbReference>
<gene>
    <name evidence="3" type="ORF">PG994_002330</name>
</gene>
<accession>A0ABR1WW20</accession>
<sequence length="126" mass="12468">MRFISSACLALLATAGAAKSLSIGCEPHGDHWHCDGPAPNAAPVSASGSAAAAAATTSASEHDHDHESEHESGTGSLKPSPTESAGCEPHGDHWHCEGPMGPGTIAGIPVSIATKSLAPSPTNSAL</sequence>
<organism evidence="3 4">
    <name type="scientific">Apiospora phragmitis</name>
    <dbReference type="NCBI Taxonomy" id="2905665"/>
    <lineage>
        <taxon>Eukaryota</taxon>
        <taxon>Fungi</taxon>
        <taxon>Dikarya</taxon>
        <taxon>Ascomycota</taxon>
        <taxon>Pezizomycotina</taxon>
        <taxon>Sordariomycetes</taxon>
        <taxon>Xylariomycetidae</taxon>
        <taxon>Amphisphaeriales</taxon>
        <taxon>Apiosporaceae</taxon>
        <taxon>Apiospora</taxon>
    </lineage>
</organism>
<feature type="region of interest" description="Disordered" evidence="1">
    <location>
        <begin position="34"/>
        <end position="107"/>
    </location>
</feature>
<protein>
    <submittedName>
        <fullName evidence="3">Uncharacterized protein</fullName>
    </submittedName>
</protein>
<evidence type="ECO:0000256" key="2">
    <source>
        <dbReference type="SAM" id="SignalP"/>
    </source>
</evidence>
<keyword evidence="2" id="KW-0732">Signal</keyword>
<dbReference type="GeneID" id="92086802"/>
<feature type="compositionally biased region" description="Low complexity" evidence="1">
    <location>
        <begin position="36"/>
        <end position="59"/>
    </location>
</feature>
<feature type="chain" id="PRO_5046816698" evidence="2">
    <location>
        <begin position="21"/>
        <end position="126"/>
    </location>
</feature>